<dbReference type="GO" id="GO:0141100">
    <property type="term" value="F:tRNA (guanine(18)-2'-O)-methyltransferase activity"/>
    <property type="evidence" value="ECO:0007669"/>
    <property type="project" value="UniProtKB-EC"/>
</dbReference>
<dbReference type="InterPro" id="IPR029026">
    <property type="entry name" value="tRNA_m1G_MTases_N"/>
</dbReference>
<dbReference type="InterPro" id="IPR001537">
    <property type="entry name" value="SpoU_MeTrfase"/>
</dbReference>
<dbReference type="GO" id="GO:0006396">
    <property type="term" value="P:RNA processing"/>
    <property type="evidence" value="ECO:0007669"/>
    <property type="project" value="InterPro"/>
</dbReference>
<comment type="caution">
    <text evidence="4">The sequence shown here is derived from an EMBL/GenBank/DDBJ whole genome shotgun (WGS) entry which is preliminary data.</text>
</comment>
<evidence type="ECO:0000256" key="2">
    <source>
        <dbReference type="ARBA" id="ARBA00022679"/>
    </source>
</evidence>
<evidence type="ECO:0000313" key="4">
    <source>
        <dbReference type="EMBL" id="MPM02194.1"/>
    </source>
</evidence>
<dbReference type="Pfam" id="PF00588">
    <property type="entry name" value="SpoU_methylase"/>
    <property type="match status" value="1"/>
</dbReference>
<evidence type="ECO:0000259" key="3">
    <source>
        <dbReference type="Pfam" id="PF00588"/>
    </source>
</evidence>
<dbReference type="GO" id="GO:0032259">
    <property type="term" value="P:methylation"/>
    <property type="evidence" value="ECO:0007669"/>
    <property type="project" value="UniProtKB-KW"/>
</dbReference>
<dbReference type="InterPro" id="IPR004441">
    <property type="entry name" value="rRNA_MeTrfase_TrmH"/>
</dbReference>
<dbReference type="AlphaFoldDB" id="A0A644WIU9"/>
<dbReference type="GO" id="GO:0005829">
    <property type="term" value="C:cytosol"/>
    <property type="evidence" value="ECO:0007669"/>
    <property type="project" value="TreeGrafter"/>
</dbReference>
<dbReference type="CDD" id="cd18097">
    <property type="entry name" value="SpoU-like"/>
    <property type="match status" value="1"/>
</dbReference>
<evidence type="ECO:0000256" key="1">
    <source>
        <dbReference type="ARBA" id="ARBA00022603"/>
    </source>
</evidence>
<dbReference type="SUPFAM" id="SSF75217">
    <property type="entry name" value="alpha/beta knot"/>
    <property type="match status" value="1"/>
</dbReference>
<gene>
    <name evidence="4" type="primary">trmH_5</name>
    <name evidence="4" type="ORF">SDC9_48439</name>
</gene>
<proteinExistence type="predicted"/>
<dbReference type="PANTHER" id="PTHR46429">
    <property type="entry name" value="23S RRNA (GUANOSINE-2'-O-)-METHYLTRANSFERASE RLMB"/>
    <property type="match status" value="1"/>
</dbReference>
<accession>A0A644WIU9</accession>
<organism evidence="4">
    <name type="scientific">bioreactor metagenome</name>
    <dbReference type="NCBI Taxonomy" id="1076179"/>
    <lineage>
        <taxon>unclassified sequences</taxon>
        <taxon>metagenomes</taxon>
        <taxon>ecological metagenomes</taxon>
    </lineage>
</organism>
<reference evidence="4" key="1">
    <citation type="submission" date="2019-08" db="EMBL/GenBank/DDBJ databases">
        <authorList>
            <person name="Kucharzyk K."/>
            <person name="Murdoch R.W."/>
            <person name="Higgins S."/>
            <person name="Loffler F."/>
        </authorList>
    </citation>
    <scope>NUCLEOTIDE SEQUENCE</scope>
</reference>
<keyword evidence="2 4" id="KW-0808">Transferase</keyword>
<dbReference type="GO" id="GO:0003723">
    <property type="term" value="F:RNA binding"/>
    <property type="evidence" value="ECO:0007669"/>
    <property type="project" value="InterPro"/>
</dbReference>
<sequence length="181" mass="20079">MSKFRKLLNSELGRISANEYSSADKMPVIIVLDNVRSQHNIGAAFRSADAFAAEKIILCGICATPPSAEIHKSALGAENTIPWEYFEESTDAVKRLKAEGYEAISVEQTENSIMLNDIKLDRDRRYALIFGNEVKGVSQEVVDMSDTVLEIPQHGTKHSINVSVSIGVVLWEFSKHIGRNQ</sequence>
<dbReference type="PANTHER" id="PTHR46429:SF1">
    <property type="entry name" value="23S RRNA (GUANOSINE-2'-O-)-METHYLTRANSFERASE RLMB"/>
    <property type="match status" value="1"/>
</dbReference>
<dbReference type="InterPro" id="IPR029028">
    <property type="entry name" value="Alpha/beta_knot_MTases"/>
</dbReference>
<name>A0A644WIU9_9ZZZZ</name>
<dbReference type="Gene3D" id="3.40.1280.10">
    <property type="match status" value="1"/>
</dbReference>
<protein>
    <submittedName>
        <fullName evidence="4">tRNA (Guanosine(18)-2'-O)-methyltransferase</fullName>
        <ecNumber evidence="4">2.1.1.34</ecNumber>
    </submittedName>
</protein>
<feature type="domain" description="tRNA/rRNA methyltransferase SpoU type" evidence="3">
    <location>
        <begin position="28"/>
        <end position="171"/>
    </location>
</feature>
<keyword evidence="1 4" id="KW-0489">Methyltransferase</keyword>
<dbReference type="EC" id="2.1.1.34" evidence="4"/>
<dbReference type="EMBL" id="VSSQ01000851">
    <property type="protein sequence ID" value="MPM02194.1"/>
    <property type="molecule type" value="Genomic_DNA"/>
</dbReference>